<proteinExistence type="predicted"/>
<evidence type="ECO:0000256" key="1">
    <source>
        <dbReference type="SAM" id="MobiDB-lite"/>
    </source>
</evidence>
<protein>
    <submittedName>
        <fullName evidence="2">Uncharacterized protein</fullName>
    </submittedName>
</protein>
<dbReference type="AlphaFoldDB" id="A0A9P6DS10"/>
<feature type="region of interest" description="Disordered" evidence="1">
    <location>
        <begin position="93"/>
        <end position="116"/>
    </location>
</feature>
<gene>
    <name evidence="2" type="ORF">BS47DRAFT_1365590</name>
</gene>
<accession>A0A9P6DS10</accession>
<dbReference type="Proteomes" id="UP000886523">
    <property type="component" value="Unassembled WGS sequence"/>
</dbReference>
<evidence type="ECO:0000313" key="3">
    <source>
        <dbReference type="Proteomes" id="UP000886523"/>
    </source>
</evidence>
<dbReference type="EMBL" id="MU129046">
    <property type="protein sequence ID" value="KAF9508988.1"/>
    <property type="molecule type" value="Genomic_DNA"/>
</dbReference>
<organism evidence="2 3">
    <name type="scientific">Hydnum rufescens UP504</name>
    <dbReference type="NCBI Taxonomy" id="1448309"/>
    <lineage>
        <taxon>Eukaryota</taxon>
        <taxon>Fungi</taxon>
        <taxon>Dikarya</taxon>
        <taxon>Basidiomycota</taxon>
        <taxon>Agaricomycotina</taxon>
        <taxon>Agaricomycetes</taxon>
        <taxon>Cantharellales</taxon>
        <taxon>Hydnaceae</taxon>
        <taxon>Hydnum</taxon>
    </lineage>
</organism>
<sequence>MARDSWPDKTSRGDFFRSFEARFRASKNQTALLQHIYGEYFKKYPWNCPCDAELIPGHAYPEAINEEEKECSIKKTKEAILIWFRWNSSKHGINQKRHEKRNDPGGAPSESALKSSKDPAPLFLSARRLLHIQVYLSLYYDSKIAPLLEKQAALDRASFAAAGKKWSKLVMRNKIAAELYVKETDDVIAAVEAERERLYQEELKARNSEDANRKAKLVLSLHF</sequence>
<name>A0A9P6DS10_9AGAM</name>
<comment type="caution">
    <text evidence="2">The sequence shown here is derived from an EMBL/GenBank/DDBJ whole genome shotgun (WGS) entry which is preliminary data.</text>
</comment>
<evidence type="ECO:0000313" key="2">
    <source>
        <dbReference type="EMBL" id="KAF9508988.1"/>
    </source>
</evidence>
<keyword evidence="3" id="KW-1185">Reference proteome</keyword>
<reference evidence="2" key="1">
    <citation type="journal article" date="2020" name="Nat. Commun.">
        <title>Large-scale genome sequencing of mycorrhizal fungi provides insights into the early evolution of symbiotic traits.</title>
        <authorList>
            <person name="Miyauchi S."/>
            <person name="Kiss E."/>
            <person name="Kuo A."/>
            <person name="Drula E."/>
            <person name="Kohler A."/>
            <person name="Sanchez-Garcia M."/>
            <person name="Morin E."/>
            <person name="Andreopoulos B."/>
            <person name="Barry K.W."/>
            <person name="Bonito G."/>
            <person name="Buee M."/>
            <person name="Carver A."/>
            <person name="Chen C."/>
            <person name="Cichocki N."/>
            <person name="Clum A."/>
            <person name="Culley D."/>
            <person name="Crous P.W."/>
            <person name="Fauchery L."/>
            <person name="Girlanda M."/>
            <person name="Hayes R.D."/>
            <person name="Keri Z."/>
            <person name="LaButti K."/>
            <person name="Lipzen A."/>
            <person name="Lombard V."/>
            <person name="Magnuson J."/>
            <person name="Maillard F."/>
            <person name="Murat C."/>
            <person name="Nolan M."/>
            <person name="Ohm R.A."/>
            <person name="Pangilinan J."/>
            <person name="Pereira M.F."/>
            <person name="Perotto S."/>
            <person name="Peter M."/>
            <person name="Pfister S."/>
            <person name="Riley R."/>
            <person name="Sitrit Y."/>
            <person name="Stielow J.B."/>
            <person name="Szollosi G."/>
            <person name="Zifcakova L."/>
            <person name="Stursova M."/>
            <person name="Spatafora J.W."/>
            <person name="Tedersoo L."/>
            <person name="Vaario L.M."/>
            <person name="Yamada A."/>
            <person name="Yan M."/>
            <person name="Wang P."/>
            <person name="Xu J."/>
            <person name="Bruns T."/>
            <person name="Baldrian P."/>
            <person name="Vilgalys R."/>
            <person name="Dunand C."/>
            <person name="Henrissat B."/>
            <person name="Grigoriev I.V."/>
            <person name="Hibbett D."/>
            <person name="Nagy L.G."/>
            <person name="Martin F.M."/>
        </authorList>
    </citation>
    <scope>NUCLEOTIDE SEQUENCE</scope>
    <source>
        <strain evidence="2">UP504</strain>
    </source>
</reference>